<evidence type="ECO:0000256" key="8">
    <source>
        <dbReference type="PROSITE-ProRule" id="PRU00175"/>
    </source>
</evidence>
<sequence length="386" mass="43167">MWGVGFVAKVLKMSQEQTSGLNMDNPFYQQALVQHLERIGRQLSNLADRIERIEQNSGNGRQNTNEGQNRARGSRVNNAPPIDDWGDENDDDSDEEDDQHSAAHDDHHRPRGMRDGSVGTRSGPFKRKSASISISCERGSTSKSYGAGSSSNSFQLQLEKPSSEYRNYSSVSIGLPHRDGSLSIGPEDASRNVRSRSRIDLEPNPRRTYSSIYSSQPYCSTSHLQDYHGLAEVANINTDATAYEQNHIGFPPAQQDFKLQALTMLDRSYLYGSRNLFDQYRDMRLDIDNMSYEELLALGERIGNVNTGLSSKVISECLMETIFTSDKNPEEASCAICLEEYKMDEVGTMRNCGHDYHVACIEKWLSMKNACPICKAPAFSESSNGQ</sequence>
<dbReference type="InterPro" id="IPR045191">
    <property type="entry name" value="MBR1/2-like"/>
</dbReference>
<dbReference type="SUPFAM" id="SSF57850">
    <property type="entry name" value="RING/U-box"/>
    <property type="match status" value="1"/>
</dbReference>
<dbReference type="AlphaFoldDB" id="A0A6A6L5W5"/>
<keyword evidence="5 8" id="KW-0863">Zinc-finger</keyword>
<gene>
    <name evidence="11" type="ORF">GH714_034589</name>
</gene>
<protein>
    <recommendedName>
        <fullName evidence="2">RING-type E3 ubiquitin transferase</fullName>
        <ecNumber evidence="2">2.3.2.27</ecNumber>
    </recommendedName>
</protein>
<reference evidence="11 12" key="1">
    <citation type="journal article" date="2020" name="Mol. Plant">
        <title>The Chromosome-Based Rubber Tree Genome Provides New Insights into Spurge Genome Evolution and Rubber Biosynthesis.</title>
        <authorList>
            <person name="Liu J."/>
            <person name="Shi C."/>
            <person name="Shi C.C."/>
            <person name="Li W."/>
            <person name="Zhang Q.J."/>
            <person name="Zhang Y."/>
            <person name="Li K."/>
            <person name="Lu H.F."/>
            <person name="Shi C."/>
            <person name="Zhu S.T."/>
            <person name="Xiao Z.Y."/>
            <person name="Nan H."/>
            <person name="Yue Y."/>
            <person name="Zhu X.G."/>
            <person name="Wu Y."/>
            <person name="Hong X.N."/>
            <person name="Fan G.Y."/>
            <person name="Tong Y."/>
            <person name="Zhang D."/>
            <person name="Mao C.L."/>
            <person name="Liu Y.L."/>
            <person name="Hao S.J."/>
            <person name="Liu W.Q."/>
            <person name="Lv M.Q."/>
            <person name="Zhang H.B."/>
            <person name="Liu Y."/>
            <person name="Hu-Tang G.R."/>
            <person name="Wang J.P."/>
            <person name="Wang J.H."/>
            <person name="Sun Y.H."/>
            <person name="Ni S.B."/>
            <person name="Chen W.B."/>
            <person name="Zhang X.C."/>
            <person name="Jiao Y.N."/>
            <person name="Eichler E.E."/>
            <person name="Li G.H."/>
            <person name="Liu X."/>
            <person name="Gao L.Z."/>
        </authorList>
    </citation>
    <scope>NUCLEOTIDE SEQUENCE [LARGE SCALE GENOMIC DNA]</scope>
    <source>
        <strain evidence="12">cv. GT1</strain>
        <tissue evidence="11">Leaf</tissue>
    </source>
</reference>
<feature type="compositionally biased region" description="Acidic residues" evidence="9">
    <location>
        <begin position="84"/>
        <end position="98"/>
    </location>
</feature>
<name>A0A6A6L5W5_HEVBR</name>
<feature type="compositionally biased region" description="Low complexity" evidence="9">
    <location>
        <begin position="139"/>
        <end position="153"/>
    </location>
</feature>
<dbReference type="EMBL" id="JAAGAX010000013">
    <property type="protein sequence ID" value="KAF2295855.1"/>
    <property type="molecule type" value="Genomic_DNA"/>
</dbReference>
<evidence type="ECO:0000256" key="5">
    <source>
        <dbReference type="ARBA" id="ARBA00022771"/>
    </source>
</evidence>
<keyword evidence="7" id="KW-0862">Zinc</keyword>
<feature type="domain" description="RING-type" evidence="10">
    <location>
        <begin position="334"/>
        <end position="375"/>
    </location>
</feature>
<evidence type="ECO:0000256" key="2">
    <source>
        <dbReference type="ARBA" id="ARBA00012483"/>
    </source>
</evidence>
<evidence type="ECO:0000256" key="1">
    <source>
        <dbReference type="ARBA" id="ARBA00000900"/>
    </source>
</evidence>
<dbReference type="SMART" id="SM00184">
    <property type="entry name" value="RING"/>
    <property type="match status" value="1"/>
</dbReference>
<dbReference type="Pfam" id="PF13639">
    <property type="entry name" value="zf-RING_2"/>
    <property type="match status" value="1"/>
</dbReference>
<feature type="region of interest" description="Disordered" evidence="9">
    <location>
        <begin position="53"/>
        <end position="153"/>
    </location>
</feature>
<dbReference type="InterPro" id="IPR013083">
    <property type="entry name" value="Znf_RING/FYVE/PHD"/>
</dbReference>
<keyword evidence="12" id="KW-1185">Reference proteome</keyword>
<dbReference type="InterPro" id="IPR001841">
    <property type="entry name" value="Znf_RING"/>
</dbReference>
<evidence type="ECO:0000256" key="3">
    <source>
        <dbReference type="ARBA" id="ARBA00022679"/>
    </source>
</evidence>
<evidence type="ECO:0000256" key="4">
    <source>
        <dbReference type="ARBA" id="ARBA00022723"/>
    </source>
</evidence>
<dbReference type="PROSITE" id="PS50089">
    <property type="entry name" value="ZF_RING_2"/>
    <property type="match status" value="1"/>
</dbReference>
<dbReference type="GO" id="GO:0061630">
    <property type="term" value="F:ubiquitin protein ligase activity"/>
    <property type="evidence" value="ECO:0007669"/>
    <property type="project" value="UniProtKB-EC"/>
</dbReference>
<dbReference type="Proteomes" id="UP000467840">
    <property type="component" value="Chromosome 7"/>
</dbReference>
<comment type="catalytic activity">
    <reaction evidence="1">
        <text>S-ubiquitinyl-[E2 ubiquitin-conjugating enzyme]-L-cysteine + [acceptor protein]-L-lysine = [E2 ubiquitin-conjugating enzyme]-L-cysteine + N(6)-ubiquitinyl-[acceptor protein]-L-lysine.</text>
        <dbReference type="EC" id="2.3.2.27"/>
    </reaction>
</comment>
<evidence type="ECO:0000313" key="12">
    <source>
        <dbReference type="Proteomes" id="UP000467840"/>
    </source>
</evidence>
<evidence type="ECO:0000313" key="11">
    <source>
        <dbReference type="EMBL" id="KAF2295855.1"/>
    </source>
</evidence>
<dbReference type="Gene3D" id="3.30.40.10">
    <property type="entry name" value="Zinc/RING finger domain, C3HC4 (zinc finger)"/>
    <property type="match status" value="1"/>
</dbReference>
<feature type="compositionally biased region" description="Polar residues" evidence="9">
    <location>
        <begin position="55"/>
        <end position="68"/>
    </location>
</feature>
<keyword evidence="6" id="KW-0833">Ubl conjugation pathway</keyword>
<dbReference type="GO" id="GO:0008270">
    <property type="term" value="F:zinc ion binding"/>
    <property type="evidence" value="ECO:0007669"/>
    <property type="project" value="UniProtKB-KW"/>
</dbReference>
<proteinExistence type="predicted"/>
<dbReference type="PANTHER" id="PTHR22937">
    <property type="entry name" value="E3 UBIQUITIN-PROTEIN LIGASE RNF165"/>
    <property type="match status" value="1"/>
</dbReference>
<evidence type="ECO:0000256" key="9">
    <source>
        <dbReference type="SAM" id="MobiDB-lite"/>
    </source>
</evidence>
<dbReference type="EC" id="2.3.2.27" evidence="2"/>
<evidence type="ECO:0000256" key="6">
    <source>
        <dbReference type="ARBA" id="ARBA00022786"/>
    </source>
</evidence>
<dbReference type="PANTHER" id="PTHR22937:SF65">
    <property type="entry name" value="E3 UBIQUITIN-PROTEIN LIGASE ARK2C"/>
    <property type="match status" value="1"/>
</dbReference>
<comment type="caution">
    <text evidence="11">The sequence shown here is derived from an EMBL/GenBank/DDBJ whole genome shotgun (WGS) entry which is preliminary data.</text>
</comment>
<accession>A0A6A6L5W5</accession>
<evidence type="ECO:0000259" key="10">
    <source>
        <dbReference type="PROSITE" id="PS50089"/>
    </source>
</evidence>
<dbReference type="CDD" id="cd16469">
    <property type="entry name" value="RING-H2_RNF24-like"/>
    <property type="match status" value="1"/>
</dbReference>
<feature type="compositionally biased region" description="Basic and acidic residues" evidence="9">
    <location>
        <begin position="99"/>
        <end position="114"/>
    </location>
</feature>
<organism evidence="11 12">
    <name type="scientific">Hevea brasiliensis</name>
    <name type="common">Para rubber tree</name>
    <name type="synonym">Siphonia brasiliensis</name>
    <dbReference type="NCBI Taxonomy" id="3981"/>
    <lineage>
        <taxon>Eukaryota</taxon>
        <taxon>Viridiplantae</taxon>
        <taxon>Streptophyta</taxon>
        <taxon>Embryophyta</taxon>
        <taxon>Tracheophyta</taxon>
        <taxon>Spermatophyta</taxon>
        <taxon>Magnoliopsida</taxon>
        <taxon>eudicotyledons</taxon>
        <taxon>Gunneridae</taxon>
        <taxon>Pentapetalae</taxon>
        <taxon>rosids</taxon>
        <taxon>fabids</taxon>
        <taxon>Malpighiales</taxon>
        <taxon>Euphorbiaceae</taxon>
        <taxon>Crotonoideae</taxon>
        <taxon>Micrandreae</taxon>
        <taxon>Hevea</taxon>
    </lineage>
</organism>
<keyword evidence="4" id="KW-0479">Metal-binding</keyword>
<evidence type="ECO:0000256" key="7">
    <source>
        <dbReference type="ARBA" id="ARBA00022833"/>
    </source>
</evidence>
<keyword evidence="3" id="KW-0808">Transferase</keyword>